<comment type="caution">
    <text evidence="1">The sequence shown here is derived from an EMBL/GenBank/DDBJ whole genome shotgun (WGS) entry which is preliminary data.</text>
</comment>
<dbReference type="SUPFAM" id="SSF53448">
    <property type="entry name" value="Nucleotide-diphospho-sugar transferases"/>
    <property type="match status" value="1"/>
</dbReference>
<dbReference type="InterPro" id="IPR050793">
    <property type="entry name" value="CMP-NeuNAc_synthase"/>
</dbReference>
<dbReference type="Gene3D" id="3.90.550.10">
    <property type="entry name" value="Spore Coat Polysaccharide Biosynthesis Protein SpsA, Chain A"/>
    <property type="match status" value="1"/>
</dbReference>
<reference evidence="1 2" key="1">
    <citation type="submission" date="2019-04" db="EMBL/GenBank/DDBJ databases">
        <title>Genome sequence of Bacillus hwajinpoensis strain Y2.</title>
        <authorList>
            <person name="Fair J.L."/>
            <person name="Maclea K.S."/>
        </authorList>
    </citation>
    <scope>NUCLEOTIDE SEQUENCE [LARGE SCALE GENOMIC DNA]</scope>
    <source>
        <strain evidence="1 2">Y2</strain>
    </source>
</reference>
<dbReference type="AlphaFoldDB" id="A0A4U1MK03"/>
<evidence type="ECO:0000313" key="2">
    <source>
        <dbReference type="Proteomes" id="UP000310541"/>
    </source>
</evidence>
<dbReference type="PANTHER" id="PTHR21485">
    <property type="entry name" value="HAD SUPERFAMILY MEMBERS CMAS AND KDSC"/>
    <property type="match status" value="1"/>
</dbReference>
<dbReference type="CDD" id="cd02513">
    <property type="entry name" value="CMP-NeuAc_Synthase"/>
    <property type="match status" value="1"/>
</dbReference>
<keyword evidence="1" id="KW-0808">Transferase</keyword>
<organism evidence="1 2">
    <name type="scientific">Guptibacillus hwajinpoensis</name>
    <dbReference type="NCBI Taxonomy" id="208199"/>
    <lineage>
        <taxon>Bacteria</taxon>
        <taxon>Bacillati</taxon>
        <taxon>Bacillota</taxon>
        <taxon>Bacilli</taxon>
        <taxon>Bacillales</taxon>
        <taxon>Guptibacillaceae</taxon>
        <taxon>Guptibacillus</taxon>
    </lineage>
</organism>
<dbReference type="EMBL" id="SWFM01000002">
    <property type="protein sequence ID" value="TKD70740.1"/>
    <property type="molecule type" value="Genomic_DNA"/>
</dbReference>
<protein>
    <submittedName>
        <fullName evidence="1">Acylneuraminate cytidylyltransferase family protein</fullName>
    </submittedName>
</protein>
<dbReference type="Proteomes" id="UP000310541">
    <property type="component" value="Unassembled WGS sequence"/>
</dbReference>
<dbReference type="PANTHER" id="PTHR21485:SF6">
    <property type="entry name" value="N-ACYLNEURAMINATE CYTIDYLYLTRANSFERASE-RELATED"/>
    <property type="match status" value="1"/>
</dbReference>
<dbReference type="Pfam" id="PF02348">
    <property type="entry name" value="CTP_transf_3"/>
    <property type="match status" value="1"/>
</dbReference>
<accession>A0A4U1MK03</accession>
<dbReference type="GO" id="GO:0008781">
    <property type="term" value="F:N-acylneuraminate cytidylyltransferase activity"/>
    <property type="evidence" value="ECO:0007669"/>
    <property type="project" value="TreeGrafter"/>
</dbReference>
<sequence length="233" mass="26731">MYNKKTFLAIIPARGGSKGIPHKNIININGRPLIDYTISAASKSKYLDRIVVSTDCEKISAIAKECGADVPFLRSKELAKDDSRTIDCVINLIENIDQKYDYIVLLQPTQPLRKSIHIDEAIELVMNEEYDESLVSVSKVAENPVLLRTINEFNQIKKMLNINSTIRRQDFPEFYKVNGSIYINRIDEKLNSETSFNDNTIPYIMDEQFDLDIDEPFDLEILKLKLKLLRLGN</sequence>
<name>A0A4U1MK03_9BACL</name>
<dbReference type="RefSeq" id="WP_136946814.1">
    <property type="nucleotide sequence ID" value="NZ_SWFM01000002.1"/>
</dbReference>
<dbReference type="InterPro" id="IPR003329">
    <property type="entry name" value="Cytidylyl_trans"/>
</dbReference>
<dbReference type="OrthoDB" id="9805604at2"/>
<dbReference type="InterPro" id="IPR029044">
    <property type="entry name" value="Nucleotide-diphossugar_trans"/>
</dbReference>
<keyword evidence="1" id="KW-0548">Nucleotidyltransferase</keyword>
<evidence type="ECO:0000313" key="1">
    <source>
        <dbReference type="EMBL" id="TKD70740.1"/>
    </source>
</evidence>
<proteinExistence type="predicted"/>
<gene>
    <name evidence="1" type="ORF">FBF83_08965</name>
</gene>